<feature type="domain" description="Chitin-binding type-4" evidence="3">
    <location>
        <begin position="29"/>
        <end position="194"/>
    </location>
</feature>
<dbReference type="SUPFAM" id="SSF81296">
    <property type="entry name" value="E set domains"/>
    <property type="match status" value="1"/>
</dbReference>
<evidence type="ECO:0000256" key="2">
    <source>
        <dbReference type="SAM" id="SignalP"/>
    </source>
</evidence>
<dbReference type="AlphaFoldDB" id="A0A345XM90"/>
<dbReference type="KEGG" id="sarm:DVA86_08965"/>
<keyword evidence="5" id="KW-1185">Reference proteome</keyword>
<dbReference type="CDD" id="cd21177">
    <property type="entry name" value="LPMO_AA10"/>
    <property type="match status" value="1"/>
</dbReference>
<dbReference type="EMBL" id="CP031320">
    <property type="protein sequence ID" value="AXK32756.1"/>
    <property type="molecule type" value="Genomic_DNA"/>
</dbReference>
<gene>
    <name evidence="4" type="ORF">DVA86_08965</name>
</gene>
<dbReference type="Gene3D" id="2.70.50.50">
    <property type="entry name" value="chitin-binding protein cbp21"/>
    <property type="match status" value="1"/>
</dbReference>
<evidence type="ECO:0000313" key="4">
    <source>
        <dbReference type="EMBL" id="AXK32756.1"/>
    </source>
</evidence>
<dbReference type="RefSeq" id="WP_208877190.1">
    <property type="nucleotide sequence ID" value="NZ_CP031320.1"/>
</dbReference>
<keyword evidence="1 2" id="KW-0732">Signal</keyword>
<accession>A0A345XM90</accession>
<organism evidence="4 5">
    <name type="scientific">Streptomyces armeniacus</name>
    <dbReference type="NCBI Taxonomy" id="83291"/>
    <lineage>
        <taxon>Bacteria</taxon>
        <taxon>Bacillati</taxon>
        <taxon>Actinomycetota</taxon>
        <taxon>Actinomycetes</taxon>
        <taxon>Kitasatosporales</taxon>
        <taxon>Streptomycetaceae</taxon>
        <taxon>Streptomyces</taxon>
    </lineage>
</organism>
<dbReference type="InterPro" id="IPR014756">
    <property type="entry name" value="Ig_E-set"/>
</dbReference>
<protein>
    <submittedName>
        <fullName evidence="4">Chitin-binding protein</fullName>
    </submittedName>
</protein>
<sequence length="196" mass="20997">MRKRLLTVLAATGLAGASVFVTTGPAQAHGYVSDPTSRQAFCGNGTVSDCGPIQHEPQSVEGPIGFPEAGPEDGQICAGGNEAFAPLDDPRGGAWPTTKLTAGAEHTFTWTHTARHATVDYRYYVTKDGWDPGSELTRADLEPEPFLTVPMDGELPDMKESHAGKLPDKSGRHLILAVWNNVDTPTAWYACSDVEF</sequence>
<dbReference type="PANTHER" id="PTHR34823:SF1">
    <property type="entry name" value="CHITIN-BINDING TYPE-4 DOMAIN-CONTAINING PROTEIN"/>
    <property type="match status" value="1"/>
</dbReference>
<dbReference type="PANTHER" id="PTHR34823">
    <property type="entry name" value="GLCNAC-BINDING PROTEIN A"/>
    <property type="match status" value="1"/>
</dbReference>
<proteinExistence type="predicted"/>
<evidence type="ECO:0000313" key="5">
    <source>
        <dbReference type="Proteomes" id="UP000254425"/>
    </source>
</evidence>
<dbReference type="InterPro" id="IPR004302">
    <property type="entry name" value="Cellulose/chitin-bd_N"/>
</dbReference>
<dbReference type="Pfam" id="PF03067">
    <property type="entry name" value="LPMO_10"/>
    <property type="match status" value="1"/>
</dbReference>
<feature type="chain" id="PRO_5016807789" evidence="2">
    <location>
        <begin position="29"/>
        <end position="196"/>
    </location>
</feature>
<reference evidence="4 5" key="1">
    <citation type="submission" date="2018-07" db="EMBL/GenBank/DDBJ databases">
        <title>Draft genome of the type strain Streptomyces armeniacus ATCC 15676.</title>
        <authorList>
            <person name="Labana P."/>
            <person name="Gosse J.T."/>
            <person name="Boddy C.N."/>
        </authorList>
    </citation>
    <scope>NUCLEOTIDE SEQUENCE [LARGE SCALE GENOMIC DNA]</scope>
    <source>
        <strain evidence="4 5">ATCC 15676</strain>
    </source>
</reference>
<evidence type="ECO:0000259" key="3">
    <source>
        <dbReference type="Pfam" id="PF03067"/>
    </source>
</evidence>
<name>A0A345XM90_9ACTN</name>
<dbReference type="Proteomes" id="UP000254425">
    <property type="component" value="Chromosome"/>
</dbReference>
<dbReference type="InterPro" id="IPR051024">
    <property type="entry name" value="GlcNAc_Chitin_IntDeg"/>
</dbReference>
<evidence type="ECO:0000256" key="1">
    <source>
        <dbReference type="ARBA" id="ARBA00022729"/>
    </source>
</evidence>
<feature type="signal peptide" evidence="2">
    <location>
        <begin position="1"/>
        <end position="28"/>
    </location>
</feature>